<keyword evidence="1" id="KW-0812">Transmembrane</keyword>
<evidence type="ECO:0000313" key="2">
    <source>
        <dbReference type="EMBL" id="MBN2954537.1"/>
    </source>
</evidence>
<name>A0A938Z8X6_9FIRM</name>
<dbReference type="EMBL" id="JAFHBD010000066">
    <property type="protein sequence ID" value="MBN2954537.1"/>
    <property type="molecule type" value="Genomic_DNA"/>
</dbReference>
<evidence type="ECO:0000313" key="3">
    <source>
        <dbReference type="Proteomes" id="UP000737612"/>
    </source>
</evidence>
<keyword evidence="1" id="KW-1133">Transmembrane helix</keyword>
<feature type="transmembrane region" description="Helical" evidence="1">
    <location>
        <begin position="7"/>
        <end position="26"/>
    </location>
</feature>
<proteinExistence type="predicted"/>
<comment type="caution">
    <text evidence="2">The sequence shown here is derived from an EMBL/GenBank/DDBJ whole genome shotgun (WGS) entry which is preliminary data.</text>
</comment>
<gene>
    <name evidence="2" type="ORF">JTJ23_13320</name>
</gene>
<organism evidence="2 3">
    <name type="scientific">Fusicatenibacter saccharivorans</name>
    <dbReference type="NCBI Taxonomy" id="1150298"/>
    <lineage>
        <taxon>Bacteria</taxon>
        <taxon>Bacillati</taxon>
        <taxon>Bacillota</taxon>
        <taxon>Clostridia</taxon>
        <taxon>Lachnospirales</taxon>
        <taxon>Lachnospiraceae</taxon>
        <taxon>Fusicatenibacter</taxon>
    </lineage>
</organism>
<keyword evidence="1" id="KW-0472">Membrane</keyword>
<accession>A0A938Z8X6</accession>
<protein>
    <submittedName>
        <fullName evidence="2">Uncharacterized protein</fullName>
    </submittedName>
</protein>
<dbReference type="AlphaFoldDB" id="A0A938Z8X6"/>
<sequence>MKKKRCTIIAVIILLAAALLAVWYFLPTTFLKGVASSDVTLISVFDGNTGESFEICDADEIRCIVENIQNTKMKKDKLSLNYTGYSFRMKFCSETGKELASFILNSESTIRKDPFFYRCDGGLCYDYLKELEEKS</sequence>
<reference evidence="2" key="1">
    <citation type="submission" date="2021-02" db="EMBL/GenBank/DDBJ databases">
        <title>Metagenome-assembled genomes from human diarrheal sample B26.</title>
        <authorList>
            <person name="Ateba T.P."/>
            <person name="Alayande K.A."/>
            <person name="Mwanza M."/>
        </authorList>
    </citation>
    <scope>NUCLEOTIDE SEQUENCE</scope>
    <source>
        <strain evidence="2">06WH</strain>
    </source>
</reference>
<dbReference type="Proteomes" id="UP000737612">
    <property type="component" value="Unassembled WGS sequence"/>
</dbReference>
<evidence type="ECO:0000256" key="1">
    <source>
        <dbReference type="SAM" id="Phobius"/>
    </source>
</evidence>